<comment type="caution">
    <text evidence="10">The sequence shown here is derived from an EMBL/GenBank/DDBJ whole genome shotgun (WGS) entry which is preliminary data.</text>
</comment>
<feature type="transmembrane region" description="Helical" evidence="7">
    <location>
        <begin position="97"/>
        <end position="118"/>
    </location>
</feature>
<gene>
    <name evidence="10" type="ORF">FGO68_gene11086</name>
</gene>
<keyword evidence="5 7" id="KW-0472">Membrane</keyword>
<dbReference type="PROSITE" id="PS50216">
    <property type="entry name" value="DHHC"/>
    <property type="match status" value="1"/>
</dbReference>
<dbReference type="EC" id="2.3.1.225" evidence="7"/>
<dbReference type="GO" id="GO:0016020">
    <property type="term" value="C:membrane"/>
    <property type="evidence" value="ECO:0007669"/>
    <property type="project" value="UniProtKB-SubCell"/>
</dbReference>
<dbReference type="OrthoDB" id="9909019at2759"/>
<dbReference type="Pfam" id="PF01529">
    <property type="entry name" value="DHHC"/>
    <property type="match status" value="1"/>
</dbReference>
<evidence type="ECO:0000313" key="11">
    <source>
        <dbReference type="Proteomes" id="UP000785679"/>
    </source>
</evidence>
<keyword evidence="4 7" id="KW-1133">Transmembrane helix</keyword>
<dbReference type="PANTHER" id="PTHR22883">
    <property type="entry name" value="ZINC FINGER DHHC DOMAIN CONTAINING PROTEIN"/>
    <property type="match status" value="1"/>
</dbReference>
<keyword evidence="11" id="KW-1185">Reference proteome</keyword>
<dbReference type="Proteomes" id="UP000785679">
    <property type="component" value="Unassembled WGS sequence"/>
</dbReference>
<comment type="subcellular location">
    <subcellularLocation>
        <location evidence="1">Membrane</location>
        <topology evidence="1">Multi-pass membrane protein</topology>
    </subcellularLocation>
</comment>
<dbReference type="InterPro" id="IPR001594">
    <property type="entry name" value="Palmitoyltrfase_DHHC"/>
</dbReference>
<dbReference type="GO" id="GO:0005783">
    <property type="term" value="C:endoplasmic reticulum"/>
    <property type="evidence" value="ECO:0007669"/>
    <property type="project" value="TreeGrafter"/>
</dbReference>
<evidence type="ECO:0000256" key="8">
    <source>
        <dbReference type="SAM" id="MobiDB-lite"/>
    </source>
</evidence>
<feature type="transmembrane region" description="Helical" evidence="7">
    <location>
        <begin position="35"/>
        <end position="59"/>
    </location>
</feature>
<keyword evidence="3 7" id="KW-0812">Transmembrane</keyword>
<feature type="transmembrane region" description="Helical" evidence="7">
    <location>
        <begin position="331"/>
        <end position="349"/>
    </location>
</feature>
<keyword evidence="6 7" id="KW-0012">Acyltransferase</keyword>
<dbReference type="InterPro" id="IPR039859">
    <property type="entry name" value="PFA4/ZDH16/20/ERF2-like"/>
</dbReference>
<dbReference type="GO" id="GO:0005794">
    <property type="term" value="C:Golgi apparatus"/>
    <property type="evidence" value="ECO:0007669"/>
    <property type="project" value="TreeGrafter"/>
</dbReference>
<feature type="compositionally biased region" description="Acidic residues" evidence="8">
    <location>
        <begin position="169"/>
        <end position="181"/>
    </location>
</feature>
<accession>A0A8J8NFQ0</accession>
<name>A0A8J8NFQ0_HALGN</name>
<feature type="compositionally biased region" description="Low complexity" evidence="8">
    <location>
        <begin position="147"/>
        <end position="168"/>
    </location>
</feature>
<protein>
    <recommendedName>
        <fullName evidence="7">Palmitoyltransferase</fullName>
        <ecNumber evidence="7">2.3.1.225</ecNumber>
    </recommendedName>
</protein>
<evidence type="ECO:0000259" key="9">
    <source>
        <dbReference type="Pfam" id="PF01529"/>
    </source>
</evidence>
<feature type="domain" description="Palmitoyltransferase DHHC" evidence="9">
    <location>
        <begin position="192"/>
        <end position="299"/>
    </location>
</feature>
<dbReference type="AlphaFoldDB" id="A0A8J8NFQ0"/>
<evidence type="ECO:0000256" key="6">
    <source>
        <dbReference type="ARBA" id="ARBA00023315"/>
    </source>
</evidence>
<keyword evidence="2 7" id="KW-0808">Transferase</keyword>
<evidence type="ECO:0000256" key="3">
    <source>
        <dbReference type="ARBA" id="ARBA00022692"/>
    </source>
</evidence>
<comment type="similarity">
    <text evidence="7">Belongs to the DHHC palmitoyltransferase family.</text>
</comment>
<sequence>MTTPPTFQGWEQPWLARTKILLQGRLMLGPPEYRWLVYTMVFAIVSCILFVIEASQYFFIPQVTLDSHEIQATSSRLEHLKQYPHDNCTKVCTPHALLYYGILISGVFSLYNYLMCSLRDPGVILRHKDSRRLKSERKEKKLHQKLTQTSTVSTTESATAADQLSTSSSEEEEEENADEESKEQANQVASIYKRRFCKTCFIYRPPLSSHCRHCDQCVSNFDHHCFLVNSCVGRRNMRNFVLFTHFICIMCLLYCYAYITVIREHLLLRDMDNYQTNYDTIKMLDYATLLIMVLSETMMPKLRPLTTLYALIAIYYQSTLLSVFATWDSLYVLYFTFASFGLGTSLGYVREYLTLTYLGFTKKELRSVEWEMERKVKCVGVQRGLGNMYRFYIINSNDPGKGESELTKQVANLN</sequence>
<proteinExistence type="inferred from homology"/>
<evidence type="ECO:0000256" key="7">
    <source>
        <dbReference type="RuleBase" id="RU079119"/>
    </source>
</evidence>
<evidence type="ECO:0000256" key="1">
    <source>
        <dbReference type="ARBA" id="ARBA00004141"/>
    </source>
</evidence>
<feature type="transmembrane region" description="Helical" evidence="7">
    <location>
        <begin position="306"/>
        <end position="325"/>
    </location>
</feature>
<dbReference type="GO" id="GO:0006612">
    <property type="term" value="P:protein targeting to membrane"/>
    <property type="evidence" value="ECO:0007669"/>
    <property type="project" value="TreeGrafter"/>
</dbReference>
<evidence type="ECO:0000256" key="2">
    <source>
        <dbReference type="ARBA" id="ARBA00022679"/>
    </source>
</evidence>
<comment type="domain">
    <text evidence="7">The DHHC domain is required for palmitoyltransferase activity.</text>
</comment>
<evidence type="ECO:0000256" key="4">
    <source>
        <dbReference type="ARBA" id="ARBA00022989"/>
    </source>
</evidence>
<dbReference type="GO" id="GO:0019706">
    <property type="term" value="F:protein-cysteine S-palmitoyltransferase activity"/>
    <property type="evidence" value="ECO:0007669"/>
    <property type="project" value="UniProtKB-EC"/>
</dbReference>
<comment type="catalytic activity">
    <reaction evidence="7">
        <text>L-cysteinyl-[protein] + hexadecanoyl-CoA = S-hexadecanoyl-L-cysteinyl-[protein] + CoA</text>
        <dbReference type="Rhea" id="RHEA:36683"/>
        <dbReference type="Rhea" id="RHEA-COMP:10131"/>
        <dbReference type="Rhea" id="RHEA-COMP:11032"/>
        <dbReference type="ChEBI" id="CHEBI:29950"/>
        <dbReference type="ChEBI" id="CHEBI:57287"/>
        <dbReference type="ChEBI" id="CHEBI:57379"/>
        <dbReference type="ChEBI" id="CHEBI:74151"/>
        <dbReference type="EC" id="2.3.1.225"/>
    </reaction>
</comment>
<dbReference type="EMBL" id="RRYP01017028">
    <property type="protein sequence ID" value="TNV74422.1"/>
    <property type="molecule type" value="Genomic_DNA"/>
</dbReference>
<evidence type="ECO:0000313" key="10">
    <source>
        <dbReference type="EMBL" id="TNV74422.1"/>
    </source>
</evidence>
<reference evidence="10" key="1">
    <citation type="submission" date="2019-06" db="EMBL/GenBank/DDBJ databases">
        <authorList>
            <person name="Zheng W."/>
        </authorList>
    </citation>
    <scope>NUCLEOTIDE SEQUENCE</scope>
    <source>
        <strain evidence="10">QDHG01</strain>
    </source>
</reference>
<evidence type="ECO:0000256" key="5">
    <source>
        <dbReference type="ARBA" id="ARBA00023136"/>
    </source>
</evidence>
<feature type="transmembrane region" description="Helical" evidence="7">
    <location>
        <begin position="240"/>
        <end position="261"/>
    </location>
</feature>
<organism evidence="10 11">
    <name type="scientific">Halteria grandinella</name>
    <dbReference type="NCBI Taxonomy" id="5974"/>
    <lineage>
        <taxon>Eukaryota</taxon>
        <taxon>Sar</taxon>
        <taxon>Alveolata</taxon>
        <taxon>Ciliophora</taxon>
        <taxon>Intramacronucleata</taxon>
        <taxon>Spirotrichea</taxon>
        <taxon>Stichotrichia</taxon>
        <taxon>Sporadotrichida</taxon>
        <taxon>Halteriidae</taxon>
        <taxon>Halteria</taxon>
    </lineage>
</organism>
<feature type="region of interest" description="Disordered" evidence="8">
    <location>
        <begin position="135"/>
        <end position="184"/>
    </location>
</feature>